<comment type="caution">
    <text evidence="3">Lacks conserved residue(s) required for the propagation of feature annotation.</text>
</comment>
<dbReference type="SUPFAM" id="SSF52507">
    <property type="entry name" value="Homo-oligomeric flavin-containing Cys decarboxylases, HFCD"/>
    <property type="match status" value="1"/>
</dbReference>
<dbReference type="EC" id="6.3.2.5" evidence="3"/>
<dbReference type="InterPro" id="IPR007085">
    <property type="entry name" value="DNA/pantothenate-metab_flavo_C"/>
</dbReference>
<dbReference type="RefSeq" id="WP_106987330.1">
    <property type="nucleotide sequence ID" value="NZ_PYLP01000002.1"/>
</dbReference>
<dbReference type="GO" id="GO:0046872">
    <property type="term" value="F:metal ion binding"/>
    <property type="evidence" value="ECO:0007669"/>
    <property type="project" value="UniProtKB-KW"/>
</dbReference>
<feature type="region of interest" description="Phosphopantothenoylcysteine decarboxylase" evidence="3">
    <location>
        <begin position="1"/>
        <end position="184"/>
    </location>
</feature>
<dbReference type="PANTHER" id="PTHR14359">
    <property type="entry name" value="HOMO-OLIGOMERIC FLAVIN CONTAINING CYS DECARBOXYLASE FAMILY"/>
    <property type="match status" value="1"/>
</dbReference>
<comment type="catalytic activity">
    <reaction evidence="3 4">
        <text>(R)-4'-phosphopantothenate + L-cysteine + CTP = N-[(R)-4-phosphopantothenoyl]-L-cysteine + CMP + diphosphate + H(+)</text>
        <dbReference type="Rhea" id="RHEA:19397"/>
        <dbReference type="ChEBI" id="CHEBI:10986"/>
        <dbReference type="ChEBI" id="CHEBI:15378"/>
        <dbReference type="ChEBI" id="CHEBI:33019"/>
        <dbReference type="ChEBI" id="CHEBI:35235"/>
        <dbReference type="ChEBI" id="CHEBI:37563"/>
        <dbReference type="ChEBI" id="CHEBI:59458"/>
        <dbReference type="ChEBI" id="CHEBI:60377"/>
        <dbReference type="EC" id="6.3.2.5"/>
    </reaction>
</comment>
<dbReference type="PANTHER" id="PTHR14359:SF6">
    <property type="entry name" value="PHOSPHOPANTOTHENOYLCYSTEINE DECARBOXYLASE"/>
    <property type="match status" value="1"/>
</dbReference>
<dbReference type="GO" id="GO:0071513">
    <property type="term" value="C:phosphopantothenoylcysteine decarboxylase complex"/>
    <property type="evidence" value="ECO:0007669"/>
    <property type="project" value="TreeGrafter"/>
</dbReference>
<dbReference type="GO" id="GO:0010181">
    <property type="term" value="F:FMN binding"/>
    <property type="evidence" value="ECO:0007669"/>
    <property type="project" value="UniProtKB-UniRule"/>
</dbReference>
<keyword evidence="3" id="KW-0511">Multifunctional enzyme</keyword>
<dbReference type="InterPro" id="IPR003382">
    <property type="entry name" value="Flavoprotein"/>
</dbReference>
<comment type="caution">
    <text evidence="7">The sequence shown here is derived from an EMBL/GenBank/DDBJ whole genome shotgun (WGS) entry which is preliminary data.</text>
</comment>
<comment type="function">
    <text evidence="3">Catalyzes two sequential steps in the biosynthesis of coenzyme A. In the first step cysteine is conjugated to 4'-phosphopantothenate to form 4-phosphopantothenoylcysteine. In the second step the latter compound is decarboxylated to form 4'-phosphopantotheine.</text>
</comment>
<dbReference type="Gene3D" id="3.40.50.10300">
    <property type="entry name" value="CoaB-like"/>
    <property type="match status" value="1"/>
</dbReference>
<evidence type="ECO:0000256" key="2">
    <source>
        <dbReference type="ARBA" id="ARBA00023239"/>
    </source>
</evidence>
<feature type="binding site" evidence="3">
    <location>
        <position position="283"/>
    </location>
    <ligand>
        <name>CTP</name>
        <dbReference type="ChEBI" id="CHEBI:37563"/>
    </ligand>
</feature>
<keyword evidence="3 4" id="KW-0285">Flavoprotein</keyword>
<dbReference type="UniPathway" id="UPA00241">
    <property type="reaction ID" value="UER00353"/>
</dbReference>
<protein>
    <recommendedName>
        <fullName evidence="3">Coenzyme A biosynthesis bifunctional protein CoaBC</fullName>
    </recommendedName>
    <alternativeName>
        <fullName evidence="3">DNA/pantothenate metabolism flavoprotein</fullName>
    </alternativeName>
    <alternativeName>
        <fullName evidence="3">Phosphopantothenoylcysteine synthetase/decarboxylase</fullName>
        <shortName evidence="3">PPCS-PPCDC</shortName>
    </alternativeName>
    <domain>
        <recommendedName>
            <fullName evidence="3">Phosphopantothenoylcysteine decarboxylase</fullName>
            <shortName evidence="3">PPC decarboxylase</shortName>
            <shortName evidence="3">PPC-DC</shortName>
            <ecNumber evidence="3">4.1.1.36</ecNumber>
        </recommendedName>
        <alternativeName>
            <fullName evidence="3">CoaC</fullName>
        </alternativeName>
    </domain>
    <domain>
        <recommendedName>
            <fullName evidence="3">Phosphopantothenate--cysteine ligase</fullName>
            <ecNumber evidence="3">6.3.2.5</ecNumber>
        </recommendedName>
        <alternativeName>
            <fullName evidence="3">CoaB</fullName>
        </alternativeName>
        <alternativeName>
            <fullName evidence="3">Phosphopantothenoylcysteine synthetase</fullName>
            <shortName evidence="3">PPC synthetase</shortName>
            <shortName evidence="3">PPC-S</shortName>
        </alternativeName>
    </domain>
</protein>
<dbReference type="AlphaFoldDB" id="A0A2T3G2R7"/>
<feature type="domain" description="DNA/pantothenate metabolism flavoprotein C-terminal" evidence="6">
    <location>
        <begin position="180"/>
        <end position="388"/>
    </location>
</feature>
<dbReference type="EC" id="4.1.1.36" evidence="3"/>
<keyword evidence="3" id="KW-0460">Magnesium</keyword>
<dbReference type="GO" id="GO:0004633">
    <property type="term" value="F:phosphopantothenoylcysteine decarboxylase activity"/>
    <property type="evidence" value="ECO:0007669"/>
    <property type="project" value="UniProtKB-UniRule"/>
</dbReference>
<comment type="catalytic activity">
    <reaction evidence="3 4">
        <text>N-[(R)-4-phosphopantothenoyl]-L-cysteine + H(+) = (R)-4'-phosphopantetheine + CO2</text>
        <dbReference type="Rhea" id="RHEA:16793"/>
        <dbReference type="ChEBI" id="CHEBI:15378"/>
        <dbReference type="ChEBI" id="CHEBI:16526"/>
        <dbReference type="ChEBI" id="CHEBI:59458"/>
        <dbReference type="ChEBI" id="CHEBI:61723"/>
        <dbReference type="EC" id="4.1.1.36"/>
    </reaction>
</comment>
<comment type="cofactor">
    <cofactor evidence="3">
        <name>FMN</name>
        <dbReference type="ChEBI" id="CHEBI:58210"/>
    </cofactor>
    <text evidence="3">Binds 1 FMN per subunit.</text>
</comment>
<keyword evidence="3 4" id="KW-0436">Ligase</keyword>
<evidence type="ECO:0000256" key="1">
    <source>
        <dbReference type="ARBA" id="ARBA00022793"/>
    </source>
</evidence>
<dbReference type="GO" id="GO:0004632">
    <property type="term" value="F:phosphopantothenate--cysteine ligase activity"/>
    <property type="evidence" value="ECO:0007669"/>
    <property type="project" value="UniProtKB-UniRule"/>
</dbReference>
<feature type="region of interest" description="Phosphopantothenate--cysteine ligase" evidence="3">
    <location>
        <begin position="185"/>
        <end position="392"/>
    </location>
</feature>
<dbReference type="InterPro" id="IPR036551">
    <property type="entry name" value="Flavin_trans-like"/>
</dbReference>
<evidence type="ECO:0000256" key="4">
    <source>
        <dbReference type="RuleBase" id="RU364078"/>
    </source>
</evidence>
<keyword evidence="2 3" id="KW-0456">Lyase</keyword>
<comment type="cofactor">
    <cofactor evidence="3">
        <name>Mg(2+)</name>
        <dbReference type="ChEBI" id="CHEBI:18420"/>
    </cofactor>
</comment>
<accession>A0A2T3G2R7</accession>
<name>A0A2T3G2R7_9FIRM</name>
<comment type="similarity">
    <text evidence="3 4">In the N-terminal section; belongs to the HFCD (homo-oligomeric flavin containing Cys decarboxylase) superfamily.</text>
</comment>
<dbReference type="NCBIfam" id="TIGR00521">
    <property type="entry name" value="coaBC_dfp"/>
    <property type="match status" value="1"/>
</dbReference>
<evidence type="ECO:0000256" key="3">
    <source>
        <dbReference type="HAMAP-Rule" id="MF_02225"/>
    </source>
</evidence>
<evidence type="ECO:0000313" key="7">
    <source>
        <dbReference type="EMBL" id="PST41817.1"/>
    </source>
</evidence>
<dbReference type="Pfam" id="PF02441">
    <property type="entry name" value="Flavoprotein"/>
    <property type="match status" value="1"/>
</dbReference>
<organism evidence="7 8">
    <name type="scientific">Faecalibacillus faecis</name>
    <dbReference type="NCBI Taxonomy" id="1982628"/>
    <lineage>
        <taxon>Bacteria</taxon>
        <taxon>Bacillati</taxon>
        <taxon>Bacillota</taxon>
        <taxon>Erysipelotrichia</taxon>
        <taxon>Erysipelotrichales</taxon>
        <taxon>Coprobacillaceae</taxon>
        <taxon>Faecalibacillus</taxon>
    </lineage>
</organism>
<keyword evidence="3 4" id="KW-0288">FMN</keyword>
<reference evidence="8" key="1">
    <citation type="submission" date="2018-03" db="EMBL/GenBank/DDBJ databases">
        <title>Lachnoclostridium SNUG30370 gen.nov., sp.nov., isolated from human faeces.</title>
        <authorList>
            <person name="Seo B."/>
            <person name="Jeon K."/>
            <person name="Ko G."/>
        </authorList>
    </citation>
    <scope>NUCLEOTIDE SEQUENCE [LARGE SCALE GENOMIC DNA]</scope>
    <source>
        <strain evidence="8">SNUG30370</strain>
    </source>
</reference>
<feature type="binding site" evidence="3">
    <location>
        <position position="331"/>
    </location>
    <ligand>
        <name>CTP</name>
        <dbReference type="ChEBI" id="CHEBI:37563"/>
    </ligand>
</feature>
<comment type="function">
    <text evidence="4">Catalyzes two steps in the biosynthesis of coenzyme A. In the first step cysteine is conjugated to 4'-phosphopantothenate to form 4-phosphopantothenoylcysteine, in the latter compound is decarboxylated to form 4'-phosphopantotheine.</text>
</comment>
<dbReference type="Gene3D" id="3.40.50.1950">
    <property type="entry name" value="Flavin prenyltransferase-like"/>
    <property type="match status" value="1"/>
</dbReference>
<feature type="binding site" evidence="3">
    <location>
        <position position="317"/>
    </location>
    <ligand>
        <name>CTP</name>
        <dbReference type="ChEBI" id="CHEBI:37563"/>
    </ligand>
</feature>
<dbReference type="Pfam" id="PF04127">
    <property type="entry name" value="DFP"/>
    <property type="match status" value="1"/>
</dbReference>
<feature type="binding site" evidence="3">
    <location>
        <position position="273"/>
    </location>
    <ligand>
        <name>CTP</name>
        <dbReference type="ChEBI" id="CHEBI:37563"/>
    </ligand>
</feature>
<feature type="active site" description="Proton donor" evidence="3">
    <location>
        <position position="153"/>
    </location>
</feature>
<dbReference type="Proteomes" id="UP000241201">
    <property type="component" value="Unassembled WGS sequence"/>
</dbReference>
<proteinExistence type="inferred from homology"/>
<dbReference type="HAMAP" id="MF_02225">
    <property type="entry name" value="CoaBC"/>
    <property type="match status" value="1"/>
</dbReference>
<dbReference type="GeneID" id="77470131"/>
<keyword evidence="8" id="KW-1185">Reference proteome</keyword>
<keyword evidence="1 3" id="KW-0210">Decarboxylase</keyword>
<comment type="pathway">
    <text evidence="3 4">Cofactor biosynthesis; coenzyme A biosynthesis; CoA from (R)-pantothenate: step 2/5.</text>
</comment>
<dbReference type="GO" id="GO:0015937">
    <property type="term" value="P:coenzyme A biosynthetic process"/>
    <property type="evidence" value="ECO:0007669"/>
    <property type="project" value="UniProtKB-UniRule"/>
</dbReference>
<keyword evidence="3" id="KW-0479">Metal-binding</keyword>
<dbReference type="SUPFAM" id="SSF102645">
    <property type="entry name" value="CoaB-like"/>
    <property type="match status" value="1"/>
</dbReference>
<sequence>MKKVVIGITGSIAIYKTCEIISRLKKKNYDIEVIMTESATKFITPLTFGALIHKPVLVDDFDETGYQIKHINIVKEADCFIVVPATANVIAKIANGIADDVLTSSFLAATCPKIIAPAMNVHMYENTATQKNLDLCRSYGIKIVEPEIGNLACGYQGKGHLSDIEDILDAIEYMISPHPLQGKHVLITAGPTQESLDPVRFISNHSSGKMGYALARAARKLGAHVTLISGPSQLRAPYEVDIIKIQSAQGMFKQVLSYFDFQDYVIMAAAVGDYRPKEVNDQKIKKENERFDLELVKNEDILNYLGHHKTKQTICGFAMETENVIENAKNKFLKKNCDLLVVNDLFEEGAGFKTNTNKVALITKNFVDYLDLMSKDDLSDLILDKLIKVKGE</sequence>
<comment type="similarity">
    <text evidence="3 4">In the C-terminal section; belongs to the PPC synthetase family.</text>
</comment>
<comment type="pathway">
    <text evidence="3 4">Cofactor biosynthesis; coenzyme A biosynthesis; CoA from (R)-pantothenate: step 3/5.</text>
</comment>
<evidence type="ECO:0000259" key="5">
    <source>
        <dbReference type="Pfam" id="PF02441"/>
    </source>
</evidence>
<dbReference type="GO" id="GO:0015941">
    <property type="term" value="P:pantothenate catabolic process"/>
    <property type="evidence" value="ECO:0007669"/>
    <property type="project" value="InterPro"/>
</dbReference>
<gene>
    <name evidence="3 7" type="primary">coaBC</name>
    <name evidence="7" type="ORF">C7U55_03300</name>
</gene>
<dbReference type="InterPro" id="IPR035929">
    <property type="entry name" value="CoaB-like_sf"/>
</dbReference>
<evidence type="ECO:0000313" key="8">
    <source>
        <dbReference type="Proteomes" id="UP000241201"/>
    </source>
</evidence>
<feature type="domain" description="Flavoprotein" evidence="5">
    <location>
        <begin position="2"/>
        <end position="169"/>
    </location>
</feature>
<dbReference type="InterPro" id="IPR005252">
    <property type="entry name" value="CoaBC"/>
</dbReference>
<feature type="binding site" evidence="3">
    <location>
        <position position="335"/>
    </location>
    <ligand>
        <name>CTP</name>
        <dbReference type="ChEBI" id="CHEBI:37563"/>
    </ligand>
</feature>
<dbReference type="EMBL" id="PYLP01000002">
    <property type="protein sequence ID" value="PST41817.1"/>
    <property type="molecule type" value="Genomic_DNA"/>
</dbReference>
<evidence type="ECO:0000259" key="6">
    <source>
        <dbReference type="Pfam" id="PF04127"/>
    </source>
</evidence>